<reference evidence="9 10" key="1">
    <citation type="submission" date="2016-11" db="EMBL/GenBank/DDBJ databases">
        <authorList>
            <person name="Jaros S."/>
            <person name="Januszkiewicz K."/>
            <person name="Wedrychowicz H."/>
        </authorList>
    </citation>
    <scope>NUCLEOTIDE SEQUENCE [LARGE SCALE GENOMIC DNA]</scope>
    <source>
        <strain evidence="9 10">DSM 26897</strain>
    </source>
</reference>
<feature type="transmembrane region" description="Helical" evidence="7">
    <location>
        <begin position="445"/>
        <end position="464"/>
    </location>
</feature>
<sequence length="491" mass="53696">MVTLLLFLVPLIGGLVSFGLKDDRTARGWALLVATIGVALAVWGINLPAVDAGRNFHAGWMGSLGSSFSLNLDGLSGILTLLTTIAYPVILVATWNSTYKKSNSFFGLMLLAQAGIIGVFLATDALLFYFFWELALIPVYFLCSQWGGERRIAVTFKFFIYTFTASVLMLIGILYLYFQTPDKSFSLQSFYNLNLSTREQSHVFWLMFLAFAVKMPIFPFHTWQPDTYEQSPTAATMVLSGIMVKMGVYGVIRWVMPVVPAAAYSWGDVVMSLSVIGIIYASIIAIQQNDLKRLIAYSSIAHIGFMSAALFAESTSGAQGVMMQMFNHGVNIIGLWIVVELIERQMGTRKLSELGGLAQKAPALAILLVIVAFANISLPLTNAFVGEFLMFNGIFNSTVTQYNHVFAVLAGLSIILGAVYTLNMVSKVFFGNTNQLTARATDILFNERVALSIVVGIIIVFGVYPQPLLNLTAGFVDSLLKEASVAQLIGK</sequence>
<dbReference type="Proteomes" id="UP000184368">
    <property type="component" value="Unassembled WGS sequence"/>
</dbReference>
<feature type="transmembrane region" description="Helical" evidence="7">
    <location>
        <begin position="235"/>
        <end position="256"/>
    </location>
</feature>
<dbReference type="NCBIfam" id="TIGR01972">
    <property type="entry name" value="NDH_I_M"/>
    <property type="match status" value="1"/>
</dbReference>
<feature type="transmembrane region" description="Helical" evidence="7">
    <location>
        <begin position="203"/>
        <end position="223"/>
    </location>
</feature>
<dbReference type="InterPro" id="IPR010227">
    <property type="entry name" value="NADH_Q_OxRdtase_chainM/4"/>
</dbReference>
<dbReference type="GO" id="GO:0016020">
    <property type="term" value="C:membrane"/>
    <property type="evidence" value="ECO:0007669"/>
    <property type="project" value="UniProtKB-SubCell"/>
</dbReference>
<evidence type="ECO:0000256" key="7">
    <source>
        <dbReference type="SAM" id="Phobius"/>
    </source>
</evidence>
<keyword evidence="3 6" id="KW-0812">Transmembrane</keyword>
<feature type="transmembrane region" description="Helical" evidence="7">
    <location>
        <begin position="363"/>
        <end position="385"/>
    </location>
</feature>
<evidence type="ECO:0000256" key="3">
    <source>
        <dbReference type="ARBA" id="ARBA00022692"/>
    </source>
</evidence>
<dbReference type="GO" id="GO:0012505">
    <property type="term" value="C:endomembrane system"/>
    <property type="evidence" value="ECO:0007669"/>
    <property type="project" value="UniProtKB-SubCell"/>
</dbReference>
<dbReference type="PANTHER" id="PTHR43507:SF1">
    <property type="entry name" value="NADH-UBIQUINONE OXIDOREDUCTASE CHAIN 4"/>
    <property type="match status" value="1"/>
</dbReference>
<organism evidence="9 10">
    <name type="scientific">Cnuella takakiae</name>
    <dbReference type="NCBI Taxonomy" id="1302690"/>
    <lineage>
        <taxon>Bacteria</taxon>
        <taxon>Pseudomonadati</taxon>
        <taxon>Bacteroidota</taxon>
        <taxon>Chitinophagia</taxon>
        <taxon>Chitinophagales</taxon>
        <taxon>Chitinophagaceae</taxon>
        <taxon>Cnuella</taxon>
    </lineage>
</organism>
<dbReference type="InterPro" id="IPR003918">
    <property type="entry name" value="NADH_UbQ_OxRdtase"/>
</dbReference>
<accession>A0A1M4X2D0</accession>
<name>A0A1M4X2D0_9BACT</name>
<feature type="transmembrane region" description="Helical" evidence="7">
    <location>
        <begin position="70"/>
        <end position="93"/>
    </location>
</feature>
<dbReference type="InterPro" id="IPR001750">
    <property type="entry name" value="ND/Mrp_TM"/>
</dbReference>
<gene>
    <name evidence="9" type="ORF">SAMN05444008_103224</name>
</gene>
<keyword evidence="5 7" id="KW-0472">Membrane</keyword>
<evidence type="ECO:0000256" key="1">
    <source>
        <dbReference type="ARBA" id="ARBA00004127"/>
    </source>
</evidence>
<evidence type="ECO:0000313" key="9">
    <source>
        <dbReference type="EMBL" id="SHE87629.1"/>
    </source>
</evidence>
<dbReference type="Pfam" id="PF00361">
    <property type="entry name" value="Proton_antipo_M"/>
    <property type="match status" value="1"/>
</dbReference>
<dbReference type="RefSeq" id="WP_073040762.1">
    <property type="nucleotide sequence ID" value="NZ_FQUO01000003.1"/>
</dbReference>
<dbReference type="EMBL" id="FQUO01000003">
    <property type="protein sequence ID" value="SHE87629.1"/>
    <property type="molecule type" value="Genomic_DNA"/>
</dbReference>
<dbReference type="GO" id="GO:0042773">
    <property type="term" value="P:ATP synthesis coupled electron transport"/>
    <property type="evidence" value="ECO:0007669"/>
    <property type="project" value="InterPro"/>
</dbReference>
<feature type="domain" description="NADH:quinone oxidoreductase/Mrp antiporter transmembrane" evidence="8">
    <location>
        <begin position="122"/>
        <end position="408"/>
    </location>
</feature>
<feature type="transmembrane region" description="Helical" evidence="7">
    <location>
        <begin position="294"/>
        <end position="312"/>
    </location>
</feature>
<keyword evidence="10" id="KW-1185">Reference proteome</keyword>
<dbReference type="GO" id="GO:0015990">
    <property type="term" value="P:electron transport coupled proton transport"/>
    <property type="evidence" value="ECO:0007669"/>
    <property type="project" value="TreeGrafter"/>
</dbReference>
<dbReference type="GO" id="GO:0008137">
    <property type="term" value="F:NADH dehydrogenase (ubiquinone) activity"/>
    <property type="evidence" value="ECO:0007669"/>
    <property type="project" value="InterPro"/>
</dbReference>
<evidence type="ECO:0000256" key="2">
    <source>
        <dbReference type="ARBA" id="ARBA00009025"/>
    </source>
</evidence>
<evidence type="ECO:0000256" key="4">
    <source>
        <dbReference type="ARBA" id="ARBA00022989"/>
    </source>
</evidence>
<proteinExistence type="inferred from homology"/>
<dbReference type="GO" id="GO:0048039">
    <property type="term" value="F:ubiquinone binding"/>
    <property type="evidence" value="ECO:0007669"/>
    <property type="project" value="TreeGrafter"/>
</dbReference>
<dbReference type="OrthoDB" id="9811718at2"/>
<protein>
    <submittedName>
        <fullName evidence="9">NADH dehydrogenase subunit M</fullName>
    </submittedName>
</protein>
<dbReference type="PRINTS" id="PR01437">
    <property type="entry name" value="NUOXDRDTASE4"/>
</dbReference>
<dbReference type="GO" id="GO:0003954">
    <property type="term" value="F:NADH dehydrogenase activity"/>
    <property type="evidence" value="ECO:0007669"/>
    <property type="project" value="TreeGrafter"/>
</dbReference>
<keyword evidence="4 7" id="KW-1133">Transmembrane helix</keyword>
<feature type="transmembrane region" description="Helical" evidence="7">
    <location>
        <begin position="158"/>
        <end position="178"/>
    </location>
</feature>
<comment type="subcellular location">
    <subcellularLocation>
        <location evidence="1">Endomembrane system</location>
        <topology evidence="1">Multi-pass membrane protein</topology>
    </subcellularLocation>
    <subcellularLocation>
        <location evidence="6">Membrane</location>
        <topology evidence="6">Multi-pass membrane protein</topology>
    </subcellularLocation>
</comment>
<feature type="transmembrane region" description="Helical" evidence="7">
    <location>
        <begin position="29"/>
        <end position="49"/>
    </location>
</feature>
<feature type="transmembrane region" description="Helical" evidence="7">
    <location>
        <begin position="405"/>
        <end position="425"/>
    </location>
</feature>
<comment type="similarity">
    <text evidence="2">Belongs to the complex I subunit 4 family.</text>
</comment>
<evidence type="ECO:0000313" key="10">
    <source>
        <dbReference type="Proteomes" id="UP000184368"/>
    </source>
</evidence>
<dbReference type="STRING" id="1302690.BUE76_06285"/>
<evidence type="ECO:0000256" key="6">
    <source>
        <dbReference type="RuleBase" id="RU000320"/>
    </source>
</evidence>
<evidence type="ECO:0000256" key="5">
    <source>
        <dbReference type="ARBA" id="ARBA00023136"/>
    </source>
</evidence>
<feature type="transmembrane region" description="Helical" evidence="7">
    <location>
        <begin position="262"/>
        <end position="282"/>
    </location>
</feature>
<feature type="transmembrane region" description="Helical" evidence="7">
    <location>
        <begin position="105"/>
        <end position="132"/>
    </location>
</feature>
<evidence type="ECO:0000259" key="8">
    <source>
        <dbReference type="Pfam" id="PF00361"/>
    </source>
</evidence>
<dbReference type="PANTHER" id="PTHR43507">
    <property type="entry name" value="NADH-UBIQUINONE OXIDOREDUCTASE CHAIN 4"/>
    <property type="match status" value="1"/>
</dbReference>
<feature type="transmembrane region" description="Helical" evidence="7">
    <location>
        <begin position="324"/>
        <end position="342"/>
    </location>
</feature>
<dbReference type="AlphaFoldDB" id="A0A1M4X2D0"/>